<dbReference type="Proteomes" id="UP000310189">
    <property type="component" value="Unassembled WGS sequence"/>
</dbReference>
<keyword evidence="9 12" id="KW-0030">Aminoacyl-tRNA synthetase</keyword>
<dbReference type="NCBIfam" id="NF006330">
    <property type="entry name" value="PRK08560.1"/>
    <property type="match status" value="1"/>
</dbReference>
<feature type="compositionally biased region" description="Basic and acidic residues" evidence="13">
    <location>
        <begin position="385"/>
        <end position="396"/>
    </location>
</feature>
<feature type="region of interest" description="Disordered" evidence="13">
    <location>
        <begin position="371"/>
        <end position="426"/>
    </location>
</feature>
<evidence type="ECO:0000256" key="4">
    <source>
        <dbReference type="ARBA" id="ARBA00022490"/>
    </source>
</evidence>
<dbReference type="EC" id="6.1.1.1" evidence="12"/>
<dbReference type="InterPro" id="IPR002307">
    <property type="entry name" value="Tyr-tRNA-ligase"/>
</dbReference>
<comment type="catalytic activity">
    <reaction evidence="11 12">
        <text>tRNA(Tyr) + L-tyrosine + ATP = L-tyrosyl-tRNA(Tyr) + AMP + diphosphate + H(+)</text>
        <dbReference type="Rhea" id="RHEA:10220"/>
        <dbReference type="Rhea" id="RHEA-COMP:9706"/>
        <dbReference type="Rhea" id="RHEA-COMP:9707"/>
        <dbReference type="ChEBI" id="CHEBI:15378"/>
        <dbReference type="ChEBI" id="CHEBI:30616"/>
        <dbReference type="ChEBI" id="CHEBI:33019"/>
        <dbReference type="ChEBI" id="CHEBI:58315"/>
        <dbReference type="ChEBI" id="CHEBI:78442"/>
        <dbReference type="ChEBI" id="CHEBI:78536"/>
        <dbReference type="ChEBI" id="CHEBI:456215"/>
        <dbReference type="EC" id="6.1.1.1"/>
    </reaction>
</comment>
<dbReference type="PRINTS" id="PR01040">
    <property type="entry name" value="TRNASYNTHTYR"/>
</dbReference>
<evidence type="ECO:0000256" key="6">
    <source>
        <dbReference type="ARBA" id="ARBA00022741"/>
    </source>
</evidence>
<dbReference type="InterPro" id="IPR050489">
    <property type="entry name" value="Tyr-tRNA_synthase"/>
</dbReference>
<dbReference type="EMBL" id="SPNW01000018">
    <property type="protein sequence ID" value="TIA90576.1"/>
    <property type="molecule type" value="Genomic_DNA"/>
</dbReference>
<evidence type="ECO:0000256" key="8">
    <source>
        <dbReference type="ARBA" id="ARBA00022917"/>
    </source>
</evidence>
<comment type="subcellular location">
    <subcellularLocation>
        <location evidence="2">Cytoplasm</location>
    </subcellularLocation>
    <subcellularLocation>
        <location evidence="1">Nucleus</location>
    </subcellularLocation>
</comment>
<dbReference type="OrthoDB" id="197206at2759"/>
<keyword evidence="10" id="KW-0539">Nucleus</keyword>
<dbReference type="SUPFAM" id="SSF52374">
    <property type="entry name" value="Nucleotidylyl transferase"/>
    <property type="match status" value="1"/>
</dbReference>
<dbReference type="FunFam" id="3.40.50.620:FF:000040">
    <property type="entry name" value="Tyrosine--tRNA ligase"/>
    <property type="match status" value="1"/>
</dbReference>
<evidence type="ECO:0000313" key="15">
    <source>
        <dbReference type="Proteomes" id="UP000310189"/>
    </source>
</evidence>
<evidence type="ECO:0000256" key="1">
    <source>
        <dbReference type="ARBA" id="ARBA00004123"/>
    </source>
</evidence>
<proteinExistence type="inferred from homology"/>
<reference evidence="14 15" key="1">
    <citation type="submission" date="2019-03" db="EMBL/GenBank/DDBJ databases">
        <title>Sequencing 23 genomes of Wallemia ichthyophaga.</title>
        <authorList>
            <person name="Gostincar C."/>
        </authorList>
    </citation>
    <scope>NUCLEOTIDE SEQUENCE [LARGE SCALE GENOMIC DNA]</scope>
    <source>
        <strain evidence="14 15">EXF-5753</strain>
    </source>
</reference>
<evidence type="ECO:0000256" key="12">
    <source>
        <dbReference type="RuleBase" id="RU361234"/>
    </source>
</evidence>
<keyword evidence="6 12" id="KW-0547">Nucleotide-binding</keyword>
<dbReference type="InterPro" id="IPR023617">
    <property type="entry name" value="Tyr-tRNA-ligase_arc/euk-type"/>
</dbReference>
<dbReference type="GO" id="GO:0004831">
    <property type="term" value="F:tyrosine-tRNA ligase activity"/>
    <property type="evidence" value="ECO:0007669"/>
    <property type="project" value="UniProtKB-EC"/>
</dbReference>
<evidence type="ECO:0000256" key="3">
    <source>
        <dbReference type="ARBA" id="ARBA00005594"/>
    </source>
</evidence>
<dbReference type="PIRSF" id="PIRSF006588">
    <property type="entry name" value="TyrRS_arch_euk"/>
    <property type="match status" value="1"/>
</dbReference>
<comment type="similarity">
    <text evidence="3 12">Belongs to the class-I aminoacyl-tRNA synthetase family.</text>
</comment>
<evidence type="ECO:0000256" key="7">
    <source>
        <dbReference type="ARBA" id="ARBA00022840"/>
    </source>
</evidence>
<keyword evidence="7 12" id="KW-0067">ATP-binding</keyword>
<dbReference type="GO" id="GO:0005524">
    <property type="term" value="F:ATP binding"/>
    <property type="evidence" value="ECO:0007669"/>
    <property type="project" value="UniProtKB-KW"/>
</dbReference>
<dbReference type="Gene3D" id="1.10.240.10">
    <property type="entry name" value="Tyrosyl-Transfer RNA Synthetase"/>
    <property type="match status" value="1"/>
</dbReference>
<keyword evidence="5 12" id="KW-0436">Ligase</keyword>
<dbReference type="Gene3D" id="3.40.50.620">
    <property type="entry name" value="HUPs"/>
    <property type="match status" value="1"/>
</dbReference>
<dbReference type="InterPro" id="IPR002305">
    <property type="entry name" value="aa-tRNA-synth_Ic"/>
</dbReference>
<keyword evidence="8 12" id="KW-0648">Protein biosynthesis</keyword>
<evidence type="ECO:0000256" key="2">
    <source>
        <dbReference type="ARBA" id="ARBA00004496"/>
    </source>
</evidence>
<keyword evidence="15" id="KW-1185">Reference proteome</keyword>
<accession>A0A4T0FUE4</accession>
<dbReference type="PANTHER" id="PTHR46264:SF4">
    <property type="entry name" value="TYROSINE--TRNA LIGASE, CYTOPLASMIC"/>
    <property type="match status" value="1"/>
</dbReference>
<evidence type="ECO:0000256" key="11">
    <source>
        <dbReference type="ARBA" id="ARBA00048248"/>
    </source>
</evidence>
<evidence type="ECO:0000313" key="14">
    <source>
        <dbReference type="EMBL" id="TIA90576.1"/>
    </source>
</evidence>
<name>A0A4T0FUE4_9BASI</name>
<dbReference type="InterPro" id="IPR014729">
    <property type="entry name" value="Rossmann-like_a/b/a_fold"/>
</dbReference>
<dbReference type="CDD" id="cd00805">
    <property type="entry name" value="TyrRS_core"/>
    <property type="match status" value="1"/>
</dbReference>
<dbReference type="GO" id="GO:0005737">
    <property type="term" value="C:cytoplasm"/>
    <property type="evidence" value="ECO:0007669"/>
    <property type="project" value="UniProtKB-SubCell"/>
</dbReference>
<keyword evidence="4" id="KW-0963">Cytoplasm</keyword>
<protein>
    <recommendedName>
        <fullName evidence="12">Tyrosine--tRNA ligase</fullName>
        <ecNumber evidence="12">6.1.1.1</ecNumber>
    </recommendedName>
    <alternativeName>
        <fullName evidence="12">Tyrosyl-tRNA synthetase</fullName>
    </alternativeName>
</protein>
<evidence type="ECO:0000256" key="10">
    <source>
        <dbReference type="ARBA" id="ARBA00023242"/>
    </source>
</evidence>
<dbReference type="GO" id="GO:0005634">
    <property type="term" value="C:nucleus"/>
    <property type="evidence" value="ECO:0007669"/>
    <property type="project" value="UniProtKB-SubCell"/>
</dbReference>
<sequence length="426" mass="46994">MASAQKEVQKEIKLNDEQNNQFNLITRSLQEVLGADIIKQKLSTGEQLKCYWGTAPTGRPHVGYFVPLVKIADFLRAGVEVKVLFADIHAFLDNLKAPFELVQDRVKYYTKLLRSIFISLDVPVDKLIFVVGSSYQLTPQYSMDNYRLAAMTTEHDAKKAGAEVVKQVSSPLLSGMLYPGLQALDEEYLKCDFQFGGVDQRKIFVMAESILPKLGYAKRAHLMNAMVPGLAGGKMSSSDPNSKIDFLDSAADVKKKIKLAFCEEGNIEENGLLAFLKAVVFPIASFKQQSKGASPFAAAAESAQALFSVTRPDKFGGSLHYTEYEKLEHDFATKAVHPGDLKKAVEEAINTLLEPIRKDFESDEEFKAVEKAAYPPPMDPAAAAKEAKKAKNEAKKNKAKASAATFQQQSIDSVAEQVDKIDIPKQ</sequence>
<comment type="caution">
    <text evidence="14">The sequence shown here is derived from an EMBL/GenBank/DDBJ whole genome shotgun (WGS) entry which is preliminary data.</text>
</comment>
<dbReference type="AlphaFoldDB" id="A0A4T0FUE4"/>
<evidence type="ECO:0000256" key="13">
    <source>
        <dbReference type="SAM" id="MobiDB-lite"/>
    </source>
</evidence>
<evidence type="ECO:0000256" key="5">
    <source>
        <dbReference type="ARBA" id="ARBA00022598"/>
    </source>
</evidence>
<dbReference type="Pfam" id="PF00579">
    <property type="entry name" value="tRNA-synt_1b"/>
    <property type="match status" value="1"/>
</dbReference>
<gene>
    <name evidence="14" type="ORF">E3P99_01520</name>
</gene>
<dbReference type="GO" id="GO:0006437">
    <property type="term" value="P:tyrosyl-tRNA aminoacylation"/>
    <property type="evidence" value="ECO:0007669"/>
    <property type="project" value="InterPro"/>
</dbReference>
<organism evidence="14 15">
    <name type="scientific">Wallemia hederae</name>
    <dbReference type="NCBI Taxonomy" id="1540922"/>
    <lineage>
        <taxon>Eukaryota</taxon>
        <taxon>Fungi</taxon>
        <taxon>Dikarya</taxon>
        <taxon>Basidiomycota</taxon>
        <taxon>Wallemiomycotina</taxon>
        <taxon>Wallemiomycetes</taxon>
        <taxon>Wallemiales</taxon>
        <taxon>Wallemiaceae</taxon>
        <taxon>Wallemia</taxon>
    </lineage>
</organism>
<feature type="compositionally biased region" description="Basic and acidic residues" evidence="13">
    <location>
        <begin position="417"/>
        <end position="426"/>
    </location>
</feature>
<dbReference type="PANTHER" id="PTHR46264">
    <property type="entry name" value="TYROSINE-TRNA LIGASE"/>
    <property type="match status" value="1"/>
</dbReference>
<dbReference type="FunFam" id="1.10.240.10:FF:000004">
    <property type="entry name" value="Tyrosine--tRNA ligase"/>
    <property type="match status" value="1"/>
</dbReference>
<dbReference type="NCBIfam" id="TIGR00234">
    <property type="entry name" value="tyrS"/>
    <property type="match status" value="1"/>
</dbReference>
<evidence type="ECO:0000256" key="9">
    <source>
        <dbReference type="ARBA" id="ARBA00023146"/>
    </source>
</evidence>